<reference evidence="2 3" key="1">
    <citation type="journal article" date="2017" name="Gigascience">
        <title>Draft genome of the honey bee ectoparasitic mite, Tropilaelaps mercedesae, is shaped by the parasitic life history.</title>
        <authorList>
            <person name="Dong X."/>
            <person name="Armstrong S.D."/>
            <person name="Xia D."/>
            <person name="Makepeace B.L."/>
            <person name="Darby A.C."/>
            <person name="Kadowaki T."/>
        </authorList>
    </citation>
    <scope>NUCLEOTIDE SEQUENCE [LARGE SCALE GENOMIC DNA]</scope>
    <source>
        <strain evidence="2">Wuxi-XJTLU</strain>
    </source>
</reference>
<evidence type="ECO:0000313" key="2">
    <source>
        <dbReference type="EMBL" id="OQR75325.1"/>
    </source>
</evidence>
<keyword evidence="1" id="KW-0732">Signal</keyword>
<evidence type="ECO:0000256" key="1">
    <source>
        <dbReference type="SAM" id="SignalP"/>
    </source>
</evidence>
<evidence type="ECO:0000313" key="3">
    <source>
        <dbReference type="Proteomes" id="UP000192247"/>
    </source>
</evidence>
<gene>
    <name evidence="2" type="ORF">BIW11_08497</name>
</gene>
<dbReference type="EMBL" id="MNPL01006541">
    <property type="protein sequence ID" value="OQR75325.1"/>
    <property type="molecule type" value="Genomic_DNA"/>
</dbReference>
<organism evidence="2 3">
    <name type="scientific">Tropilaelaps mercedesae</name>
    <dbReference type="NCBI Taxonomy" id="418985"/>
    <lineage>
        <taxon>Eukaryota</taxon>
        <taxon>Metazoa</taxon>
        <taxon>Ecdysozoa</taxon>
        <taxon>Arthropoda</taxon>
        <taxon>Chelicerata</taxon>
        <taxon>Arachnida</taxon>
        <taxon>Acari</taxon>
        <taxon>Parasitiformes</taxon>
        <taxon>Mesostigmata</taxon>
        <taxon>Gamasina</taxon>
        <taxon>Dermanyssoidea</taxon>
        <taxon>Laelapidae</taxon>
        <taxon>Tropilaelaps</taxon>
    </lineage>
</organism>
<sequence>MVFLVIVCTISALLSVSSAVPFKCPKFYCISEGPCGVPLPDCAAGRQPANFEWLRMHVDGKHVIGMAPSVYAGFDYVLEFGQQCSLVIRVQRPDEDIPMEVCIAANNVNDDFFNNTDC</sequence>
<dbReference type="AlphaFoldDB" id="A0A1V9XP92"/>
<feature type="signal peptide" evidence="1">
    <location>
        <begin position="1"/>
        <end position="19"/>
    </location>
</feature>
<feature type="chain" id="PRO_5012348039" evidence="1">
    <location>
        <begin position="20"/>
        <end position="118"/>
    </location>
</feature>
<dbReference type="InParanoid" id="A0A1V9XP92"/>
<name>A0A1V9XP92_9ACAR</name>
<proteinExistence type="predicted"/>
<protein>
    <submittedName>
        <fullName evidence="2">Uncharacterized protein</fullName>
    </submittedName>
</protein>
<dbReference type="Proteomes" id="UP000192247">
    <property type="component" value="Unassembled WGS sequence"/>
</dbReference>
<accession>A0A1V9XP92</accession>
<comment type="caution">
    <text evidence="2">The sequence shown here is derived from an EMBL/GenBank/DDBJ whole genome shotgun (WGS) entry which is preliminary data.</text>
</comment>
<keyword evidence="3" id="KW-1185">Reference proteome</keyword>